<evidence type="ECO:0000256" key="2">
    <source>
        <dbReference type="ARBA" id="ARBA00022741"/>
    </source>
</evidence>
<dbReference type="SUPFAM" id="SSF52540">
    <property type="entry name" value="P-loop containing nucleoside triphosphate hydrolases"/>
    <property type="match status" value="1"/>
</dbReference>
<proteinExistence type="predicted"/>
<gene>
    <name evidence="5" type="ORF">GCM10007416_07640</name>
</gene>
<evidence type="ECO:0000313" key="5">
    <source>
        <dbReference type="EMBL" id="GGA37200.1"/>
    </source>
</evidence>
<dbReference type="Proteomes" id="UP000617979">
    <property type="component" value="Unassembled WGS sequence"/>
</dbReference>
<evidence type="ECO:0000259" key="4">
    <source>
        <dbReference type="PROSITE" id="PS50893"/>
    </source>
</evidence>
<dbReference type="SMART" id="SM00382">
    <property type="entry name" value="AAA"/>
    <property type="match status" value="1"/>
</dbReference>
<reference evidence="6" key="1">
    <citation type="journal article" date="2019" name="Int. J. Syst. Evol. Microbiol.">
        <title>The Global Catalogue of Microorganisms (GCM) 10K type strain sequencing project: providing services to taxonomists for standard genome sequencing and annotation.</title>
        <authorList>
            <consortium name="The Broad Institute Genomics Platform"/>
            <consortium name="The Broad Institute Genome Sequencing Center for Infectious Disease"/>
            <person name="Wu L."/>
            <person name="Ma J."/>
        </authorList>
    </citation>
    <scope>NUCLEOTIDE SEQUENCE [LARGE SCALE GENOMIC DNA]</scope>
    <source>
        <strain evidence="6">CGMCC 1.12404</strain>
    </source>
</reference>
<accession>A0ABQ1G5L6</accession>
<keyword evidence="1" id="KW-0813">Transport</keyword>
<dbReference type="InterPro" id="IPR051782">
    <property type="entry name" value="ABC_Transporter_VariousFunc"/>
</dbReference>
<evidence type="ECO:0000256" key="3">
    <source>
        <dbReference type="ARBA" id="ARBA00022840"/>
    </source>
</evidence>
<dbReference type="Pfam" id="PF00005">
    <property type="entry name" value="ABC_tran"/>
    <property type="match status" value="1"/>
</dbReference>
<dbReference type="PANTHER" id="PTHR42939">
    <property type="entry name" value="ABC TRANSPORTER ATP-BINDING PROTEIN ALBC-RELATED"/>
    <property type="match status" value="1"/>
</dbReference>
<dbReference type="Gene3D" id="3.40.50.300">
    <property type="entry name" value="P-loop containing nucleotide triphosphate hydrolases"/>
    <property type="match status" value="1"/>
</dbReference>
<name>A0ABQ1G5L6_9BACL</name>
<sequence>MRKQKVLEMESVTKAYGDHVVVNNLSVTLFEGEVFGLLGPNGSGKTTTIKSMTGLLTPDAGIITIDGLDVAAHAMKIKHMIGVMPDVDELMEDLTAWEFLRFIAAIRQLPTTNTDKQIEEWLRLLGIWEDRKRLLHSFSHGMRKKVQLVATLLHQPRLIILDEPTTGLDPEMIYLLKQVLREIKQKQIAVLLSTHDLFFAQQVCDRVCLIQNGMELIQGEVKWVLKQCQATSLEESYIQLTQSQDKRGQIHAILDHW</sequence>
<dbReference type="PROSITE" id="PS50893">
    <property type="entry name" value="ABC_TRANSPORTER_2"/>
    <property type="match status" value="1"/>
</dbReference>
<comment type="caution">
    <text evidence="5">The sequence shown here is derived from an EMBL/GenBank/DDBJ whole genome shotgun (WGS) entry which is preliminary data.</text>
</comment>
<dbReference type="InterPro" id="IPR027417">
    <property type="entry name" value="P-loop_NTPase"/>
</dbReference>
<feature type="domain" description="ABC transporter" evidence="4">
    <location>
        <begin position="7"/>
        <end position="237"/>
    </location>
</feature>
<organism evidence="5 6">
    <name type="scientific">Kroppenstedtia guangzhouensis</name>
    <dbReference type="NCBI Taxonomy" id="1274356"/>
    <lineage>
        <taxon>Bacteria</taxon>
        <taxon>Bacillati</taxon>
        <taxon>Bacillota</taxon>
        <taxon>Bacilli</taxon>
        <taxon>Bacillales</taxon>
        <taxon>Thermoactinomycetaceae</taxon>
        <taxon>Kroppenstedtia</taxon>
    </lineage>
</organism>
<dbReference type="PROSITE" id="PS00211">
    <property type="entry name" value="ABC_TRANSPORTER_1"/>
    <property type="match status" value="1"/>
</dbReference>
<keyword evidence="3" id="KW-0067">ATP-binding</keyword>
<dbReference type="CDD" id="cd03230">
    <property type="entry name" value="ABC_DR_subfamily_A"/>
    <property type="match status" value="1"/>
</dbReference>
<keyword evidence="6" id="KW-1185">Reference proteome</keyword>
<evidence type="ECO:0000313" key="6">
    <source>
        <dbReference type="Proteomes" id="UP000617979"/>
    </source>
</evidence>
<dbReference type="InterPro" id="IPR017871">
    <property type="entry name" value="ABC_transporter-like_CS"/>
</dbReference>
<keyword evidence="2" id="KW-0547">Nucleotide-binding</keyword>
<dbReference type="InterPro" id="IPR003593">
    <property type="entry name" value="AAA+_ATPase"/>
</dbReference>
<dbReference type="EMBL" id="BMEX01000002">
    <property type="protein sequence ID" value="GGA37200.1"/>
    <property type="molecule type" value="Genomic_DNA"/>
</dbReference>
<evidence type="ECO:0000256" key="1">
    <source>
        <dbReference type="ARBA" id="ARBA00022448"/>
    </source>
</evidence>
<protein>
    <submittedName>
        <fullName evidence="5">ABC transporter</fullName>
    </submittedName>
</protein>
<dbReference type="RefSeq" id="WP_188430051.1">
    <property type="nucleotide sequence ID" value="NZ_BMEX01000002.1"/>
</dbReference>
<dbReference type="InterPro" id="IPR003439">
    <property type="entry name" value="ABC_transporter-like_ATP-bd"/>
</dbReference>
<dbReference type="PANTHER" id="PTHR42939:SF1">
    <property type="entry name" value="ABC TRANSPORTER ATP-BINDING PROTEIN ALBC-RELATED"/>
    <property type="match status" value="1"/>
</dbReference>